<evidence type="ECO:0000256" key="11">
    <source>
        <dbReference type="ARBA" id="ARBA00033245"/>
    </source>
</evidence>
<evidence type="ECO:0000259" key="15">
    <source>
        <dbReference type="Pfam" id="PF02096"/>
    </source>
</evidence>
<dbReference type="HAMAP" id="MF_01810">
    <property type="entry name" value="YidC_type1"/>
    <property type="match status" value="1"/>
</dbReference>
<comment type="caution">
    <text evidence="18">The sequence shown here is derived from an EMBL/GenBank/DDBJ whole genome shotgun (WGS) entry which is preliminary data.</text>
</comment>
<evidence type="ECO:0000256" key="3">
    <source>
        <dbReference type="ARBA" id="ARBA00015325"/>
    </source>
</evidence>
<dbReference type="InterPro" id="IPR028055">
    <property type="entry name" value="YidC/Oxa/ALB_C"/>
</dbReference>
<dbReference type="InterPro" id="IPR019998">
    <property type="entry name" value="Membr_insert_YidC"/>
</dbReference>
<dbReference type="NCBIfam" id="TIGR03593">
    <property type="entry name" value="yidC_nterm"/>
    <property type="match status" value="1"/>
</dbReference>
<dbReference type="InterPro" id="IPR001708">
    <property type="entry name" value="YidC/ALB3/OXA1/COX18"/>
</dbReference>
<dbReference type="EMBL" id="JAUYZK010000011">
    <property type="protein sequence ID" value="MDP2539552.1"/>
    <property type="molecule type" value="Genomic_DNA"/>
</dbReference>
<evidence type="ECO:0000256" key="9">
    <source>
        <dbReference type="ARBA" id="ARBA00023136"/>
    </source>
</evidence>
<evidence type="ECO:0000256" key="8">
    <source>
        <dbReference type="ARBA" id="ARBA00022989"/>
    </source>
</evidence>
<dbReference type="InterPro" id="IPR028053">
    <property type="entry name" value="Membr_insert_YidC_N"/>
</dbReference>
<dbReference type="GO" id="GO:0051205">
    <property type="term" value="P:protein insertion into membrane"/>
    <property type="evidence" value="ECO:0007669"/>
    <property type="project" value="TreeGrafter"/>
</dbReference>
<evidence type="ECO:0000256" key="10">
    <source>
        <dbReference type="ARBA" id="ARBA00023186"/>
    </source>
</evidence>
<dbReference type="NCBIfam" id="NF002357">
    <property type="entry name" value="PRK01318.2-4"/>
    <property type="match status" value="1"/>
</dbReference>
<organism evidence="18 19">
    <name type="scientific">Helicobacter cappadocius</name>
    <dbReference type="NCBI Taxonomy" id="3063998"/>
    <lineage>
        <taxon>Bacteria</taxon>
        <taxon>Pseudomonadati</taxon>
        <taxon>Campylobacterota</taxon>
        <taxon>Epsilonproteobacteria</taxon>
        <taxon>Campylobacterales</taxon>
        <taxon>Helicobacteraceae</taxon>
        <taxon>Helicobacter</taxon>
    </lineage>
</organism>
<feature type="transmembrane region" description="Helical" evidence="13">
    <location>
        <begin position="459"/>
        <end position="484"/>
    </location>
</feature>
<comment type="similarity">
    <text evidence="2 13">Belongs to the OXA1/ALB3/YidC family. Type 1 subfamily.</text>
</comment>
<protein>
    <recommendedName>
        <fullName evidence="3 13">Membrane protein insertase YidC</fullName>
    </recommendedName>
    <alternativeName>
        <fullName evidence="12 13">Foldase YidC</fullName>
    </alternativeName>
    <alternativeName>
        <fullName evidence="11 13">Membrane integrase YidC</fullName>
    </alternativeName>
    <alternativeName>
        <fullName evidence="13">Membrane protein YidC</fullName>
    </alternativeName>
</protein>
<dbReference type="AlphaFoldDB" id="A0AA90PJR6"/>
<comment type="function">
    <text evidence="13">Required for the insertion and/or proper folding and/or complex formation of integral membrane proteins into the membrane. Involved in integration of membrane proteins that insert both dependently and independently of the Sec translocase complex, as well as at least some lipoproteins. Aids folding of multispanning membrane proteins.</text>
</comment>
<feature type="transmembrane region" description="Helical" evidence="13">
    <location>
        <begin position="505"/>
        <end position="527"/>
    </location>
</feature>
<evidence type="ECO:0000256" key="13">
    <source>
        <dbReference type="HAMAP-Rule" id="MF_01810"/>
    </source>
</evidence>
<feature type="transmembrane region" description="Helical" evidence="13">
    <location>
        <begin position="9"/>
        <end position="28"/>
    </location>
</feature>
<dbReference type="GO" id="GO:0015031">
    <property type="term" value="P:protein transport"/>
    <property type="evidence" value="ECO:0007669"/>
    <property type="project" value="UniProtKB-KW"/>
</dbReference>
<keyword evidence="5 13" id="KW-1003">Cell membrane</keyword>
<keyword evidence="8 13" id="KW-1133">Transmembrane helix</keyword>
<dbReference type="NCBIfam" id="TIGR03592">
    <property type="entry name" value="yidC_oxa1_cterm"/>
    <property type="match status" value="1"/>
</dbReference>
<name>A0AA90PJR6_9HELI</name>
<dbReference type="GO" id="GO:0032977">
    <property type="term" value="F:membrane insertase activity"/>
    <property type="evidence" value="ECO:0007669"/>
    <property type="project" value="InterPro"/>
</dbReference>
<reference evidence="17" key="2">
    <citation type="submission" date="2023-07" db="EMBL/GenBank/DDBJ databases">
        <authorList>
            <person name="Aydin F."/>
            <person name="Tarhane S."/>
            <person name="Saticioglu I.B."/>
            <person name="Karakaya E."/>
            <person name="Abay S."/>
            <person name="Guran O."/>
            <person name="Bozkurt E."/>
            <person name="Uzum N."/>
            <person name="Olgun K."/>
            <person name="Jablonski D."/>
        </authorList>
    </citation>
    <scope>NUCLEOTIDE SEQUENCE</scope>
    <source>
        <strain evidence="17">Faydin-H75</strain>
    </source>
</reference>
<dbReference type="Proteomes" id="UP001177258">
    <property type="component" value="Unassembled WGS sequence"/>
</dbReference>
<comment type="subcellular location">
    <subcellularLocation>
        <location evidence="1">Cell inner membrane</location>
        <topology evidence="1">Multi-pass membrane protein</topology>
    </subcellularLocation>
    <subcellularLocation>
        <location evidence="13">Cell membrane</location>
        <topology evidence="13">Multi-pass membrane protein</topology>
    </subcellularLocation>
</comment>
<dbReference type="RefSeq" id="WP_305517466.1">
    <property type="nucleotide sequence ID" value="NZ_JAUPEV010000011.1"/>
</dbReference>
<dbReference type="PRINTS" id="PR01900">
    <property type="entry name" value="YIDCPROTEIN"/>
</dbReference>
<feature type="transmembrane region" description="Helical" evidence="13">
    <location>
        <begin position="362"/>
        <end position="382"/>
    </location>
</feature>
<sequence length="570" mass="64765">MKQNNNSNLRIILVVAISFLFIVVYSYFQKPAQVPEKTTQEIATPLTTNPAPSSLQAKNKTPDVANNTQALNTSTFDPNKIIATIKSKEIEINIDSLGRISQFYLKDKKFTAPKQEGLIDHIKRLFGFAKKPQEVITKLPLLGNDLPKPLEMRFSDIATNNQAFEIPYKASLDSIELKNTPETLVLTQNLNNLTIKKIITFYPNLQYDVKIEVSRLIPYVISSGMRPVADADGYAFHGVVLKDAEDKIEKVEDKKADGKSEQYIGAKFIASVDRYYTSLFFTKSPKGFDAIIDSEIGTKNPMPFVAFDGNAEFQGYIGPKNYKELKEIDPNLTDVVEYGIITFFAKPVFLLLNFLHSYTGNWGWAIILLTLIVRIILFPLSYKGMVSMQKLKEVAPKMKELQAKYKDDPQKLQSQMMQLYKKNGANPMGGCLPLILQIPVFFAIYRVLYNAVELKSTGWIFWIHDLSVMDPYFVLPILMGISMYMHQVLTPNTIADPTQAKIFKLLPVVFTVFLITFPAGLVLYWTVNNIFSIIQQLLINRMMEKKKALEIAEHKHSHNEDGKIQKEKTK</sequence>
<evidence type="ECO:0000313" key="19">
    <source>
        <dbReference type="Proteomes" id="UP001177258"/>
    </source>
</evidence>
<dbReference type="CDD" id="cd19960">
    <property type="entry name" value="YidC_peri"/>
    <property type="match status" value="1"/>
</dbReference>
<dbReference type="PRINTS" id="PR00701">
    <property type="entry name" value="60KDINNERMP"/>
</dbReference>
<dbReference type="PANTHER" id="PTHR12428">
    <property type="entry name" value="OXA1"/>
    <property type="match status" value="1"/>
</dbReference>
<dbReference type="PANTHER" id="PTHR12428:SF65">
    <property type="entry name" value="CYTOCHROME C OXIDASE ASSEMBLY PROTEIN COX18, MITOCHONDRIAL"/>
    <property type="match status" value="1"/>
</dbReference>
<keyword evidence="9 13" id="KW-0472">Membrane</keyword>
<evidence type="ECO:0000256" key="2">
    <source>
        <dbReference type="ARBA" id="ARBA00010527"/>
    </source>
</evidence>
<reference evidence="18 20" key="1">
    <citation type="submission" date="2023-07" db="EMBL/GenBank/DDBJ databases">
        <title>Unpublished Manusciprt.</title>
        <authorList>
            <person name="Aydin F."/>
            <person name="Tarhane S."/>
            <person name="Saticioglu I.B."/>
            <person name="Karakaya E."/>
            <person name="Abay S."/>
            <person name="Guran O."/>
            <person name="Bozkurt E."/>
            <person name="Uzum N."/>
            <person name="Olgun K."/>
            <person name="Jablonski D."/>
        </authorList>
    </citation>
    <scope>NUCLEOTIDE SEQUENCE</scope>
    <source>
        <strain evidence="20">faydin-H75</strain>
        <strain evidence="18">Faydin-H76</strain>
    </source>
</reference>
<keyword evidence="4 13" id="KW-0813">Transport</keyword>
<keyword evidence="6 13" id="KW-0812">Transmembrane</keyword>
<dbReference type="Gene3D" id="2.70.98.90">
    <property type="match status" value="1"/>
</dbReference>
<evidence type="ECO:0000256" key="12">
    <source>
        <dbReference type="ARBA" id="ARBA00033342"/>
    </source>
</evidence>
<evidence type="ECO:0000313" key="18">
    <source>
        <dbReference type="EMBL" id="MDP2539552.1"/>
    </source>
</evidence>
<evidence type="ECO:0000256" key="7">
    <source>
        <dbReference type="ARBA" id="ARBA00022927"/>
    </source>
</evidence>
<dbReference type="Pfam" id="PF14849">
    <property type="entry name" value="YidC_periplas"/>
    <property type="match status" value="1"/>
</dbReference>
<comment type="subunit">
    <text evidence="13">Interacts with the Sec translocase complex via SecD. Specifically interacts with transmembrane segments of nascent integral membrane proteins during membrane integration.</text>
</comment>
<feature type="domain" description="Membrane insertase YidC N-terminal" evidence="16">
    <location>
        <begin position="189"/>
        <end position="350"/>
    </location>
</feature>
<evidence type="ECO:0000256" key="1">
    <source>
        <dbReference type="ARBA" id="ARBA00004429"/>
    </source>
</evidence>
<dbReference type="Pfam" id="PF02096">
    <property type="entry name" value="60KD_IMP"/>
    <property type="match status" value="1"/>
</dbReference>
<evidence type="ECO:0000256" key="6">
    <source>
        <dbReference type="ARBA" id="ARBA00022692"/>
    </source>
</evidence>
<dbReference type="CDD" id="cd20070">
    <property type="entry name" value="5TM_YidC_Alb3"/>
    <property type="match status" value="1"/>
</dbReference>
<feature type="region of interest" description="Disordered" evidence="14">
    <location>
        <begin position="44"/>
        <end position="63"/>
    </location>
</feature>
<evidence type="ECO:0000256" key="4">
    <source>
        <dbReference type="ARBA" id="ARBA00022448"/>
    </source>
</evidence>
<dbReference type="EMBL" id="JAUPEV010000011">
    <property type="protein sequence ID" value="MDO7253624.1"/>
    <property type="molecule type" value="Genomic_DNA"/>
</dbReference>
<accession>A0AA90PJR6</accession>
<dbReference type="InterPro" id="IPR047196">
    <property type="entry name" value="YidC_ALB_C"/>
</dbReference>
<evidence type="ECO:0000256" key="14">
    <source>
        <dbReference type="SAM" id="MobiDB-lite"/>
    </source>
</evidence>
<keyword evidence="7 13" id="KW-0653">Protein transport</keyword>
<evidence type="ECO:0000313" key="20">
    <source>
        <dbReference type="Proteomes" id="UP001240777"/>
    </source>
</evidence>
<proteinExistence type="inferred from homology"/>
<gene>
    <name evidence="13 18" type="primary">yidC</name>
    <name evidence="17" type="ORF">Q5I04_06845</name>
    <name evidence="18" type="ORF">Q5I06_07175</name>
</gene>
<reference evidence="17 19" key="3">
    <citation type="journal article" date="2024" name="Syst. Appl. Microbiol.">
        <title>Helicobacter cappadocius sp. nov., from lizards: The first psychrotrophic Helicobacter species.</title>
        <authorList>
            <person name="Aydin F."/>
            <person name="Tarhane S."/>
            <person name="Karakaya E."/>
            <person name="Abay S."/>
            <person name="Kayman T."/>
            <person name="Guran O."/>
            <person name="Bozkurt E."/>
            <person name="Uzum N."/>
            <person name="Avci A."/>
            <person name="Olgun K."/>
            <person name="Jablonski D."/>
            <person name="Guran C."/>
            <person name="Burcin Saticioglu I."/>
        </authorList>
    </citation>
    <scope>NUCLEOTIDE SEQUENCE [LARGE SCALE GENOMIC DNA]</scope>
    <source>
        <strain evidence="17">Faydin-H75</strain>
        <strain evidence="19">faydin-H76</strain>
    </source>
</reference>
<keyword evidence="20" id="KW-1185">Reference proteome</keyword>
<dbReference type="GO" id="GO:0005886">
    <property type="term" value="C:plasma membrane"/>
    <property type="evidence" value="ECO:0007669"/>
    <property type="project" value="UniProtKB-SubCell"/>
</dbReference>
<evidence type="ECO:0000313" key="17">
    <source>
        <dbReference type="EMBL" id="MDO7253624.1"/>
    </source>
</evidence>
<feature type="transmembrane region" description="Helical" evidence="13">
    <location>
        <begin position="425"/>
        <end position="447"/>
    </location>
</feature>
<evidence type="ECO:0000256" key="5">
    <source>
        <dbReference type="ARBA" id="ARBA00022475"/>
    </source>
</evidence>
<dbReference type="Proteomes" id="UP001240777">
    <property type="component" value="Unassembled WGS sequence"/>
</dbReference>
<dbReference type="InterPro" id="IPR038221">
    <property type="entry name" value="YidC_periplasmic_sf"/>
</dbReference>
<keyword evidence="10 13" id="KW-0143">Chaperone</keyword>
<feature type="domain" description="Membrane insertase YidC/Oxa/ALB C-terminal" evidence="15">
    <location>
        <begin position="362"/>
        <end position="541"/>
    </location>
</feature>
<evidence type="ECO:0000259" key="16">
    <source>
        <dbReference type="Pfam" id="PF14849"/>
    </source>
</evidence>